<dbReference type="Pfam" id="PF16455">
    <property type="entry name" value="UBD"/>
    <property type="match status" value="2"/>
</dbReference>
<protein>
    <recommendedName>
        <fullName evidence="2">Ubiquitin-like domain-containing protein</fullName>
    </recommendedName>
</protein>
<feature type="compositionally biased region" description="Basic and acidic residues" evidence="1">
    <location>
        <begin position="91"/>
        <end position="106"/>
    </location>
</feature>
<dbReference type="SUPFAM" id="SSF54236">
    <property type="entry name" value="Ubiquitin-like"/>
    <property type="match status" value="1"/>
</dbReference>
<feature type="region of interest" description="Disordered" evidence="1">
    <location>
        <begin position="293"/>
        <end position="318"/>
    </location>
</feature>
<name>A0ABR3DI12_NEUIN</name>
<evidence type="ECO:0000313" key="4">
    <source>
        <dbReference type="Proteomes" id="UP001451303"/>
    </source>
</evidence>
<dbReference type="InterPro" id="IPR039869">
    <property type="entry name" value="UBTD1/2"/>
</dbReference>
<gene>
    <name evidence="3" type="ORF">QR685DRAFT_438862</name>
</gene>
<organism evidence="3 4">
    <name type="scientific">Neurospora intermedia</name>
    <dbReference type="NCBI Taxonomy" id="5142"/>
    <lineage>
        <taxon>Eukaryota</taxon>
        <taxon>Fungi</taxon>
        <taxon>Dikarya</taxon>
        <taxon>Ascomycota</taxon>
        <taxon>Pezizomycotina</taxon>
        <taxon>Sordariomycetes</taxon>
        <taxon>Sordariomycetidae</taxon>
        <taxon>Sordariales</taxon>
        <taxon>Sordariaceae</taxon>
        <taxon>Neurospora</taxon>
    </lineage>
</organism>
<feature type="region of interest" description="Disordered" evidence="1">
    <location>
        <begin position="1"/>
        <end position="150"/>
    </location>
</feature>
<dbReference type="Gene3D" id="1.20.225.20">
    <property type="entry name" value="Ub domain-containing protein, DC-UbP/UBTD2, N-terminal domain"/>
    <property type="match status" value="2"/>
</dbReference>
<dbReference type="Proteomes" id="UP001451303">
    <property type="component" value="Unassembled WGS sequence"/>
</dbReference>
<dbReference type="InterPro" id="IPR032752">
    <property type="entry name" value="DC-UbP/UBTD2_N"/>
</dbReference>
<feature type="region of interest" description="Disordered" evidence="1">
    <location>
        <begin position="336"/>
        <end position="361"/>
    </location>
</feature>
<keyword evidence="4" id="KW-1185">Reference proteome</keyword>
<dbReference type="PANTHER" id="PTHR13609">
    <property type="entry name" value="UBIQUITIN DOMAIN CONTAINING 1 PROTEIN-RELATED"/>
    <property type="match status" value="1"/>
</dbReference>
<feature type="compositionally biased region" description="Basic and acidic residues" evidence="1">
    <location>
        <begin position="119"/>
        <end position="132"/>
    </location>
</feature>
<proteinExistence type="predicted"/>
<evidence type="ECO:0000259" key="2">
    <source>
        <dbReference type="PROSITE" id="PS50053"/>
    </source>
</evidence>
<feature type="compositionally biased region" description="Basic residues" evidence="1">
    <location>
        <begin position="107"/>
        <end position="118"/>
    </location>
</feature>
<comment type="caution">
    <text evidence="3">The sequence shown here is derived from an EMBL/GenBank/DDBJ whole genome shotgun (WGS) entry which is preliminary data.</text>
</comment>
<evidence type="ECO:0000313" key="3">
    <source>
        <dbReference type="EMBL" id="KAL0472002.1"/>
    </source>
</evidence>
<sequence>GCCISRSSEEEGVIAPRYPAGSRTSRISSSSRAINGRELDAGGSPAPTTAAGTPAGSQLRGIGGGSSVTSDDRQPLTSHPPSGVTAFSHQPRQEQQEQQQPREQREQRRRSHRRRSSQHRGDRGDDHGERDRGRRRHSRNLSQHINKPLKRHEWTSDGTVWTRAALDRERLEFFDTRVTGRQEVWLAIHAALEILWHQEQVDAAAAAQHGDGTLAAPSDYEGEEGRGEEGRGSGAEEEEEEEEEEDNGREIALATAQTILNAAEITLPTGNLAQGGAYDLLGNHYALPEHIVSDPTNISTSRPPSSMEADEDEEGYADTDTKGAVSVANEEITEGASQEALENGGDEVCSSSERHHRGKKGKTVVNVKDLITVRVRLSDGSRDVIVQVDRGDSVRVLGRKVVENAKLSSDKKIRIAYMGKVLKETSTLPDQGWKQGTIVNALPPPPPPPPPQQQQQQQQVAFDRFLSLQLWRVNTMPQ</sequence>
<accession>A0ABR3DI12</accession>
<feature type="compositionally biased region" description="Low complexity" evidence="1">
    <location>
        <begin position="22"/>
        <end position="32"/>
    </location>
</feature>
<evidence type="ECO:0000256" key="1">
    <source>
        <dbReference type="SAM" id="MobiDB-lite"/>
    </source>
</evidence>
<feature type="compositionally biased region" description="Low complexity" evidence="1">
    <location>
        <begin position="41"/>
        <end position="57"/>
    </location>
</feature>
<feature type="compositionally biased region" description="Acidic residues" evidence="1">
    <location>
        <begin position="308"/>
        <end position="317"/>
    </location>
</feature>
<feature type="compositionally biased region" description="Pro residues" evidence="1">
    <location>
        <begin position="442"/>
        <end position="452"/>
    </location>
</feature>
<dbReference type="InterPro" id="IPR029071">
    <property type="entry name" value="Ubiquitin-like_domsf"/>
</dbReference>
<feature type="compositionally biased region" description="Polar residues" evidence="1">
    <location>
        <begin position="294"/>
        <end position="304"/>
    </location>
</feature>
<feature type="non-terminal residue" evidence="3">
    <location>
        <position position="1"/>
    </location>
</feature>
<dbReference type="EMBL" id="JAVLET010000003">
    <property type="protein sequence ID" value="KAL0472002.1"/>
    <property type="molecule type" value="Genomic_DNA"/>
</dbReference>
<dbReference type="PROSITE" id="PS50053">
    <property type="entry name" value="UBIQUITIN_2"/>
    <property type="match status" value="1"/>
</dbReference>
<feature type="region of interest" description="Disordered" evidence="1">
    <location>
        <begin position="432"/>
        <end position="458"/>
    </location>
</feature>
<dbReference type="InterPro" id="IPR038169">
    <property type="entry name" value="DC-UbP/UBTD2_N_sf"/>
</dbReference>
<feature type="compositionally biased region" description="Acidic residues" evidence="1">
    <location>
        <begin position="235"/>
        <end position="247"/>
    </location>
</feature>
<feature type="domain" description="Ubiquitin-like" evidence="2">
    <location>
        <begin position="371"/>
        <end position="439"/>
    </location>
</feature>
<feature type="region of interest" description="Disordered" evidence="1">
    <location>
        <begin position="206"/>
        <end position="248"/>
    </location>
</feature>
<dbReference type="InterPro" id="IPR000626">
    <property type="entry name" value="Ubiquitin-like_dom"/>
</dbReference>
<reference evidence="3 4" key="1">
    <citation type="submission" date="2023-09" db="EMBL/GenBank/DDBJ databases">
        <title>Multi-omics analysis of a traditional fermented food reveals byproduct-associated fungal strains for waste-to-food upcycling.</title>
        <authorList>
            <consortium name="Lawrence Berkeley National Laboratory"/>
            <person name="Rekdal V.M."/>
            <person name="Villalobos-Escobedo J.M."/>
            <person name="Rodriguez-Valeron N."/>
            <person name="Garcia M.O."/>
            <person name="Vasquez D.P."/>
            <person name="Damayanti I."/>
            <person name="Sorensen P.M."/>
            <person name="Baidoo E.E."/>
            <person name="De Carvalho A.C."/>
            <person name="Riley R."/>
            <person name="Lipzen A."/>
            <person name="He G."/>
            <person name="Yan M."/>
            <person name="Haridas S."/>
            <person name="Daum C."/>
            <person name="Yoshinaga Y."/>
            <person name="Ng V."/>
            <person name="Grigoriev I.V."/>
            <person name="Munk R."/>
            <person name="Nuraida L."/>
            <person name="Wijaya C.H."/>
            <person name="Morales P.-C."/>
            <person name="Keasling J.D."/>
        </authorList>
    </citation>
    <scope>NUCLEOTIDE SEQUENCE [LARGE SCALE GENOMIC DNA]</scope>
    <source>
        <strain evidence="3 4">FGSC 2613</strain>
    </source>
</reference>